<dbReference type="InterPro" id="IPR007516">
    <property type="entry name" value="Co_F420_Hydgase/DH_bsu_N"/>
</dbReference>
<evidence type="ECO:0000313" key="3">
    <source>
        <dbReference type="Proteomes" id="UP000002408"/>
    </source>
</evidence>
<keyword evidence="3" id="KW-1185">Reference proteome</keyword>
<dbReference type="PROSITE" id="PS51379">
    <property type="entry name" value="4FE4S_FER_2"/>
    <property type="match status" value="1"/>
</dbReference>
<dbReference type="InterPro" id="IPR017896">
    <property type="entry name" value="4Fe4S_Fe-S-bd"/>
</dbReference>
<dbReference type="OrthoDB" id="38261at2157"/>
<dbReference type="Pfam" id="PF00037">
    <property type="entry name" value="Fer4"/>
    <property type="match status" value="1"/>
</dbReference>
<dbReference type="GO" id="GO:0052592">
    <property type="term" value="F:oxidoreductase activity, acting on CH or CH2 groups, with an iron-sulfur protein as acceptor"/>
    <property type="evidence" value="ECO:0007669"/>
    <property type="project" value="TreeGrafter"/>
</dbReference>
<dbReference type="Pfam" id="PF04422">
    <property type="entry name" value="FrhB_FdhB_N"/>
    <property type="match status" value="1"/>
</dbReference>
<organism evidence="2 3">
    <name type="scientific">Methanoregula boonei (strain DSM 21154 / JCM 14090 / 6A8)</name>
    <dbReference type="NCBI Taxonomy" id="456442"/>
    <lineage>
        <taxon>Archaea</taxon>
        <taxon>Methanobacteriati</taxon>
        <taxon>Methanobacteriota</taxon>
        <taxon>Stenosarchaea group</taxon>
        <taxon>Methanomicrobia</taxon>
        <taxon>Methanomicrobiales</taxon>
        <taxon>Methanoregulaceae</taxon>
        <taxon>Methanoregula</taxon>
    </lineage>
</organism>
<dbReference type="RefSeq" id="WP_012107256.1">
    <property type="nucleotide sequence ID" value="NC_009712.1"/>
</dbReference>
<evidence type="ECO:0000259" key="1">
    <source>
        <dbReference type="PROSITE" id="PS51379"/>
    </source>
</evidence>
<dbReference type="EMBL" id="CP000780">
    <property type="protein sequence ID" value="ABS56210.1"/>
    <property type="molecule type" value="Genomic_DNA"/>
</dbReference>
<dbReference type="STRING" id="456442.Mboo_1693"/>
<dbReference type="PROSITE" id="PS00198">
    <property type="entry name" value="4FE4S_FER_1"/>
    <property type="match status" value="1"/>
</dbReference>
<dbReference type="eggNOG" id="arCOG02650">
    <property type="taxonomic scope" value="Archaea"/>
</dbReference>
<dbReference type="AlphaFoldDB" id="A7I8Z9"/>
<dbReference type="PANTHER" id="PTHR31332">
    <property type="entry name" value="7-HYDROXYMETHYL CHLOROPHYLL A REDUCTASE, CHLOROPLASTIC"/>
    <property type="match status" value="1"/>
</dbReference>
<name>A7I8Z9_METB6</name>
<dbReference type="HOGENOM" id="CLU_037958_0_0_2"/>
<dbReference type="PANTHER" id="PTHR31332:SF0">
    <property type="entry name" value="7-HYDROXYMETHYL CHLOROPHYLL A REDUCTASE, CHLOROPLASTIC"/>
    <property type="match status" value="1"/>
</dbReference>
<gene>
    <name evidence="2" type="ordered locus">Mboo_1693</name>
</gene>
<dbReference type="Proteomes" id="UP000002408">
    <property type="component" value="Chromosome"/>
</dbReference>
<dbReference type="InterPro" id="IPR017900">
    <property type="entry name" value="4Fe4S_Fe_S_CS"/>
</dbReference>
<accession>A7I8Z9</accession>
<evidence type="ECO:0000313" key="2">
    <source>
        <dbReference type="EMBL" id="ABS56210.1"/>
    </source>
</evidence>
<protein>
    <submittedName>
        <fullName evidence="2">Coenzyme F420 hydrogenase/dehydrogenase beta subunit domain protein</fullName>
    </submittedName>
</protein>
<reference evidence="3" key="1">
    <citation type="journal article" date="2015" name="Microbiology">
        <title>Genome of Methanoregula boonei 6A8 reveals adaptations to oligotrophic peatland environments.</title>
        <authorList>
            <person name="Braeuer S."/>
            <person name="Cadillo-Quiroz H."/>
            <person name="Kyrpides N."/>
            <person name="Woyke T."/>
            <person name="Goodwin L."/>
            <person name="Detter C."/>
            <person name="Podell S."/>
            <person name="Yavitt J.B."/>
            <person name="Zinder S.H."/>
        </authorList>
    </citation>
    <scope>NUCLEOTIDE SEQUENCE [LARGE SCALE GENOMIC DNA]</scope>
    <source>
        <strain evidence="3">DSM 21154 / JCM 14090 / 6A8</strain>
    </source>
</reference>
<dbReference type="KEGG" id="mbn:Mboo_1693"/>
<dbReference type="Pfam" id="PF04432">
    <property type="entry name" value="FrhB_FdhB_C"/>
    <property type="match status" value="1"/>
</dbReference>
<dbReference type="SUPFAM" id="SSF54862">
    <property type="entry name" value="4Fe-4S ferredoxins"/>
    <property type="match status" value="1"/>
</dbReference>
<dbReference type="Gene3D" id="3.30.70.20">
    <property type="match status" value="1"/>
</dbReference>
<sequence>MAEKSYLDLKSEVWDEKKCSGCGACVAVCPADALSFAEGEMVTSPRSNGYCKQATDNVPCGACYAVCPRTGEQSTGTLGAHLDLFTAKSTFAIPHRQSGGAVTAILANALEQGLIDAVVTVTEDPWTLKPSSAVITKSEVLIREAGSRYGWWVPLLAALKEACITRKYTKVAVIGVPCAVQAAARIRSSDNDLLRPYAKGIRLVVGLFCTETFDYAGLVHGKLEKKYHLAPHEIKKLDVKGKLDILKQDDSHLSIPLADLEETIRPGCRICTDFSSLSADLSAGSVGSPAGYTTLVVRTDTGRGFVESALRNGKLEKGPGVDTAAIEKLAATKIRKNAKK</sequence>
<feature type="domain" description="4Fe-4S ferredoxin-type" evidence="1">
    <location>
        <begin position="10"/>
        <end position="39"/>
    </location>
</feature>
<dbReference type="GeneID" id="5409893"/>
<proteinExistence type="predicted"/>
<dbReference type="InterPro" id="IPR045220">
    <property type="entry name" value="FRHB/FDHB/HCAR-like"/>
</dbReference>
<dbReference type="InterPro" id="IPR007525">
    <property type="entry name" value="FrhB_FdhB_C"/>
</dbReference>